<keyword evidence="5 6" id="KW-0472">Membrane</keyword>
<evidence type="ECO:0000256" key="2">
    <source>
        <dbReference type="ARBA" id="ARBA00022475"/>
    </source>
</evidence>
<keyword evidence="8" id="KW-1185">Reference proteome</keyword>
<keyword evidence="2" id="KW-1003">Cell membrane</keyword>
<reference evidence="7 8" key="1">
    <citation type="submission" date="2015-12" db="EMBL/GenBank/DDBJ databases">
        <authorList>
            <person name="Shamseldin A."/>
            <person name="Moawad H."/>
            <person name="Abd El-Rahim W.M."/>
            <person name="Sadowsky M.J."/>
        </authorList>
    </citation>
    <scope>NUCLEOTIDE SEQUENCE [LARGE SCALE GENOMIC DNA]</scope>
    <source>
        <strain evidence="7 8">JC234</strain>
    </source>
</reference>
<dbReference type="AlphaFoldDB" id="A0A1C1Z1Q9"/>
<feature type="transmembrane region" description="Helical" evidence="6">
    <location>
        <begin position="119"/>
        <end position="137"/>
    </location>
</feature>
<keyword evidence="3 6" id="KW-0812">Transmembrane</keyword>
<evidence type="ECO:0000256" key="3">
    <source>
        <dbReference type="ARBA" id="ARBA00022692"/>
    </source>
</evidence>
<dbReference type="STRING" id="1480615.AWJ14_10360"/>
<feature type="transmembrane region" description="Helical" evidence="6">
    <location>
        <begin position="149"/>
        <end position="171"/>
    </location>
</feature>
<accession>A0A1C1Z1Q9</accession>
<dbReference type="EMBL" id="LQZT01000001">
    <property type="protein sequence ID" value="OCW59660.1"/>
    <property type="molecule type" value="Genomic_DNA"/>
</dbReference>
<sequence>MIEHINFPLILGAALLAVASPGPSTLAIAGTAMAQGRAQALALVAGIICGSWTWSIAAALGLGALMLAHGWVFEMLRYLGAAYLLYLGWKSARSALSSAPLRLRSVSSRDHRAAFGKGLAMHLTNPKAILFFGALYAVGVPADATPAEIASVVVAVGLQSMAVFVTYAQVFSNPRVVGLYMRLRRWFEGAFALAFGFGGLKLLTARI</sequence>
<evidence type="ECO:0000256" key="5">
    <source>
        <dbReference type="ARBA" id="ARBA00023136"/>
    </source>
</evidence>
<protein>
    <submittedName>
        <fullName evidence="7">Amino acid transporter</fullName>
    </submittedName>
</protein>
<dbReference type="PANTHER" id="PTHR30086">
    <property type="entry name" value="ARGININE EXPORTER PROTEIN ARGO"/>
    <property type="match status" value="1"/>
</dbReference>
<dbReference type="InterPro" id="IPR001123">
    <property type="entry name" value="LeuE-type"/>
</dbReference>
<evidence type="ECO:0000313" key="8">
    <source>
        <dbReference type="Proteomes" id="UP000094795"/>
    </source>
</evidence>
<dbReference type="OrthoDB" id="7659099at2"/>
<feature type="transmembrane region" description="Helical" evidence="6">
    <location>
        <begin position="43"/>
        <end position="68"/>
    </location>
</feature>
<gene>
    <name evidence="7" type="ORF">AWJ14_10360</name>
</gene>
<organism evidence="7 8">
    <name type="scientific">Hoeflea olei</name>
    <dbReference type="NCBI Taxonomy" id="1480615"/>
    <lineage>
        <taxon>Bacteria</taxon>
        <taxon>Pseudomonadati</taxon>
        <taxon>Pseudomonadota</taxon>
        <taxon>Alphaproteobacteria</taxon>
        <taxon>Hyphomicrobiales</taxon>
        <taxon>Rhizobiaceae</taxon>
        <taxon>Hoeflea</taxon>
    </lineage>
</organism>
<dbReference type="PANTHER" id="PTHR30086:SF19">
    <property type="entry name" value="THREONINE EFFLUX PROTEIN"/>
    <property type="match status" value="1"/>
</dbReference>
<dbReference type="GO" id="GO:0005886">
    <property type="term" value="C:plasma membrane"/>
    <property type="evidence" value="ECO:0007669"/>
    <property type="project" value="UniProtKB-SubCell"/>
</dbReference>
<comment type="caution">
    <text evidence="7">The sequence shown here is derived from an EMBL/GenBank/DDBJ whole genome shotgun (WGS) entry which is preliminary data.</text>
</comment>
<proteinExistence type="predicted"/>
<dbReference type="RefSeq" id="WP_066174801.1">
    <property type="nucleotide sequence ID" value="NZ_LQZT01000001.1"/>
</dbReference>
<dbReference type="Pfam" id="PF01810">
    <property type="entry name" value="LysE"/>
    <property type="match status" value="1"/>
</dbReference>
<evidence type="ECO:0000256" key="4">
    <source>
        <dbReference type="ARBA" id="ARBA00022989"/>
    </source>
</evidence>
<dbReference type="GO" id="GO:0015171">
    <property type="term" value="F:amino acid transmembrane transporter activity"/>
    <property type="evidence" value="ECO:0007669"/>
    <property type="project" value="TreeGrafter"/>
</dbReference>
<evidence type="ECO:0000256" key="1">
    <source>
        <dbReference type="ARBA" id="ARBA00004651"/>
    </source>
</evidence>
<evidence type="ECO:0000313" key="7">
    <source>
        <dbReference type="EMBL" id="OCW59660.1"/>
    </source>
</evidence>
<name>A0A1C1Z1Q9_9HYPH</name>
<feature type="transmembrane region" description="Helical" evidence="6">
    <location>
        <begin position="183"/>
        <end position="203"/>
    </location>
</feature>
<keyword evidence="4 6" id="KW-1133">Transmembrane helix</keyword>
<dbReference type="Proteomes" id="UP000094795">
    <property type="component" value="Unassembled WGS sequence"/>
</dbReference>
<evidence type="ECO:0000256" key="6">
    <source>
        <dbReference type="SAM" id="Phobius"/>
    </source>
</evidence>
<comment type="subcellular location">
    <subcellularLocation>
        <location evidence="1">Cell membrane</location>
        <topology evidence="1">Multi-pass membrane protein</topology>
    </subcellularLocation>
</comment>